<dbReference type="VEuPathDB" id="VectorBase:MDOA001708"/>
<dbReference type="InterPro" id="IPR000873">
    <property type="entry name" value="AMP-dep_synth/lig_dom"/>
</dbReference>
<dbReference type="AlphaFoldDB" id="A0A1I8M6F2"/>
<evidence type="ECO:0000256" key="6">
    <source>
        <dbReference type="ARBA" id="ARBA00047319"/>
    </source>
</evidence>
<sequence length="609" mass="67871">MIIRRAHILTKHLSRKSFASKYPAKHLSIAVRSLSASTCSPTTPWESNQSYFCHKSKNPLVYRNVGQELEKAARIHGTTEAIVSYHENKRYTFKTLLEEVDRIAAGFLKLGLQKGDRVGLWGPNNMHWYLSMMGACRAGLVSVGINPAFQAPELEYCLKKVNVKAIVSPLTHRSHNYYEIISSLCPEIASSQKGDLKSNNLPHLKAVIIDTEENLKGALKFNELLDIGNGGDLKEIENLQPHIIPDSPCNIQFTSGTTGQPKAAVLSHYNFVNNGIHIGHRNQTFGARICVQVPLFHAFGVVVTMMPALTHGGTLVLPSPAFNPEASLRSIVDEKCTVIHGTPTMYVDVIRKQKELDLPLSTLKMAVTGGAICTPQLFLDMQNILKVKEFRNVYGLTEATASIFQTGPNDSVEQILNTVGHVQDDLEVKVVDTNGNTVPFGQPGELCVRGYSTMLGYYGDEAKTRETIGADKWLRTGDQFVLQPDGYGRIVGRLKEMIIRGGENIFPKEIEDFLNTHDNIIEAHVIGVPDERLGEELCAFVRLQDNTKAITRDTLKEFSHGKLAYFKVPRYVVIVDEFPKTTSGKIQKFKLLEQFQRIQKGDMAKEVRN</sequence>
<protein>
    <recommendedName>
        <fullName evidence="5">Medium-chain acyl-CoA ligase ACSF2, mitochondrial</fullName>
        <ecNumber evidence="4">6.2.1.2</ecNumber>
    </recommendedName>
</protein>
<dbReference type="FunFam" id="3.30.300.30:FF:000008">
    <property type="entry name" value="2,3-dihydroxybenzoate-AMP ligase"/>
    <property type="match status" value="1"/>
</dbReference>
<evidence type="ECO:0000256" key="2">
    <source>
        <dbReference type="ARBA" id="ARBA00022598"/>
    </source>
</evidence>
<dbReference type="PROSITE" id="PS00455">
    <property type="entry name" value="AMP_BINDING"/>
    <property type="match status" value="1"/>
</dbReference>
<evidence type="ECO:0000313" key="10">
    <source>
        <dbReference type="EnsemblMetazoa" id="MDOA001708-PA"/>
    </source>
</evidence>
<accession>A0A1I8M6F2</accession>
<dbReference type="InterPro" id="IPR045851">
    <property type="entry name" value="AMP-bd_C_sf"/>
</dbReference>
<dbReference type="SUPFAM" id="SSF56801">
    <property type="entry name" value="Acetyl-CoA synthetase-like"/>
    <property type="match status" value="1"/>
</dbReference>
<name>A0A1I8M6F2_MUSDO</name>
<evidence type="ECO:0000256" key="5">
    <source>
        <dbReference type="ARBA" id="ARBA00039638"/>
    </source>
</evidence>
<proteinExistence type="inferred from homology"/>
<evidence type="ECO:0000259" key="8">
    <source>
        <dbReference type="Pfam" id="PF00501"/>
    </source>
</evidence>
<dbReference type="GO" id="GO:0031956">
    <property type="term" value="F:medium-chain fatty acid-CoA ligase activity"/>
    <property type="evidence" value="ECO:0007669"/>
    <property type="project" value="UniProtKB-EC"/>
</dbReference>
<dbReference type="Pfam" id="PF13193">
    <property type="entry name" value="AMP-binding_C"/>
    <property type="match status" value="1"/>
</dbReference>
<keyword evidence="2" id="KW-0436">Ligase</keyword>
<evidence type="ECO:0000256" key="4">
    <source>
        <dbReference type="ARBA" id="ARBA00039009"/>
    </source>
</evidence>
<dbReference type="VEuPathDB" id="VectorBase:MDOMA2_005403"/>
<comment type="catalytic activity">
    <reaction evidence="6">
        <text>octanoate + ATP + CoA = octanoyl-CoA + AMP + diphosphate</text>
        <dbReference type="Rhea" id="RHEA:33631"/>
        <dbReference type="ChEBI" id="CHEBI:25646"/>
        <dbReference type="ChEBI" id="CHEBI:30616"/>
        <dbReference type="ChEBI" id="CHEBI:33019"/>
        <dbReference type="ChEBI" id="CHEBI:57287"/>
        <dbReference type="ChEBI" id="CHEBI:57386"/>
        <dbReference type="ChEBI" id="CHEBI:456215"/>
    </reaction>
</comment>
<evidence type="ECO:0000256" key="7">
    <source>
        <dbReference type="ARBA" id="ARBA00048277"/>
    </source>
</evidence>
<gene>
    <name evidence="10" type="primary">101893361</name>
</gene>
<dbReference type="RefSeq" id="XP_005182597.2">
    <property type="nucleotide sequence ID" value="XM_005182540.4"/>
</dbReference>
<dbReference type="PANTHER" id="PTHR43201">
    <property type="entry name" value="ACYL-COA SYNTHETASE"/>
    <property type="match status" value="1"/>
</dbReference>
<dbReference type="Gene3D" id="3.40.50.12780">
    <property type="entry name" value="N-terminal domain of ligase-like"/>
    <property type="match status" value="1"/>
</dbReference>
<reference evidence="10" key="1">
    <citation type="submission" date="2020-05" db="UniProtKB">
        <authorList>
            <consortium name="EnsemblMetazoa"/>
        </authorList>
    </citation>
    <scope>IDENTIFICATION</scope>
    <source>
        <strain evidence="10">Aabys</strain>
    </source>
</reference>
<dbReference type="Pfam" id="PF00501">
    <property type="entry name" value="AMP-binding"/>
    <property type="match status" value="1"/>
</dbReference>
<feature type="domain" description="AMP-binding enzyme C-terminal" evidence="9">
    <location>
        <begin position="509"/>
        <end position="585"/>
    </location>
</feature>
<dbReference type="eggNOG" id="KOG1177">
    <property type="taxonomic scope" value="Eukaryota"/>
</dbReference>
<dbReference type="PANTHER" id="PTHR43201:SF5">
    <property type="entry name" value="MEDIUM-CHAIN ACYL-COA LIGASE ACSF2, MITOCHONDRIAL"/>
    <property type="match status" value="1"/>
</dbReference>
<dbReference type="InterPro" id="IPR020845">
    <property type="entry name" value="AMP-binding_CS"/>
</dbReference>
<dbReference type="InterPro" id="IPR025110">
    <property type="entry name" value="AMP-bd_C"/>
</dbReference>
<feature type="domain" description="AMP-dependent synthetase/ligase" evidence="8">
    <location>
        <begin position="70"/>
        <end position="458"/>
    </location>
</feature>
<comment type="function">
    <text evidence="3">Acyl-CoA synthases catalyze the initial reaction in fatty acid metabolism, by forming a thioester with CoA. Has some preference toward medium-chain substrates. Plays a role in adipocyte differentiation.</text>
</comment>
<organism evidence="10">
    <name type="scientific">Musca domestica</name>
    <name type="common">House fly</name>
    <dbReference type="NCBI Taxonomy" id="7370"/>
    <lineage>
        <taxon>Eukaryota</taxon>
        <taxon>Metazoa</taxon>
        <taxon>Ecdysozoa</taxon>
        <taxon>Arthropoda</taxon>
        <taxon>Hexapoda</taxon>
        <taxon>Insecta</taxon>
        <taxon>Pterygota</taxon>
        <taxon>Neoptera</taxon>
        <taxon>Endopterygota</taxon>
        <taxon>Diptera</taxon>
        <taxon>Brachycera</taxon>
        <taxon>Muscomorpha</taxon>
        <taxon>Muscoidea</taxon>
        <taxon>Muscidae</taxon>
        <taxon>Musca</taxon>
    </lineage>
</organism>
<dbReference type="OrthoDB" id="10253115at2759"/>
<evidence type="ECO:0000259" key="9">
    <source>
        <dbReference type="Pfam" id="PF13193"/>
    </source>
</evidence>
<comment type="catalytic activity">
    <reaction evidence="7">
        <text>a medium-chain fatty acid + ATP + CoA = a medium-chain fatty acyl-CoA + AMP + diphosphate</text>
        <dbReference type="Rhea" id="RHEA:48340"/>
        <dbReference type="ChEBI" id="CHEBI:30616"/>
        <dbReference type="ChEBI" id="CHEBI:33019"/>
        <dbReference type="ChEBI" id="CHEBI:57287"/>
        <dbReference type="ChEBI" id="CHEBI:59558"/>
        <dbReference type="ChEBI" id="CHEBI:90546"/>
        <dbReference type="ChEBI" id="CHEBI:456215"/>
        <dbReference type="EC" id="6.2.1.2"/>
    </reaction>
</comment>
<evidence type="ECO:0000256" key="3">
    <source>
        <dbReference type="ARBA" id="ARBA00037247"/>
    </source>
</evidence>
<dbReference type="FunFam" id="3.40.50.12780:FF:000003">
    <property type="entry name" value="Long-chain-fatty-acid--CoA ligase FadD"/>
    <property type="match status" value="1"/>
</dbReference>
<comment type="similarity">
    <text evidence="1">Belongs to the ATP-dependent AMP-binding enzyme family.</text>
</comment>
<dbReference type="InterPro" id="IPR042099">
    <property type="entry name" value="ANL_N_sf"/>
</dbReference>
<dbReference type="EC" id="6.2.1.2" evidence="4"/>
<dbReference type="Gene3D" id="3.30.300.30">
    <property type="match status" value="1"/>
</dbReference>
<dbReference type="KEGG" id="mde:101893361"/>
<dbReference type="GO" id="GO:0006631">
    <property type="term" value="P:fatty acid metabolic process"/>
    <property type="evidence" value="ECO:0007669"/>
    <property type="project" value="TreeGrafter"/>
</dbReference>
<evidence type="ECO:0000256" key="1">
    <source>
        <dbReference type="ARBA" id="ARBA00006432"/>
    </source>
</evidence>
<dbReference type="STRING" id="7370.A0A1I8M6F2"/>
<dbReference type="EnsemblMetazoa" id="MDOA001708-RA">
    <property type="protein sequence ID" value="MDOA001708-PA"/>
    <property type="gene ID" value="MDOA001708"/>
</dbReference>